<evidence type="ECO:0000256" key="2">
    <source>
        <dbReference type="ARBA" id="ARBA00023157"/>
    </source>
</evidence>
<dbReference type="Proteomes" id="UP000660247">
    <property type="component" value="Unassembled WGS sequence"/>
</dbReference>
<evidence type="ECO:0000256" key="1">
    <source>
        <dbReference type="ARBA" id="ARBA00004401"/>
    </source>
</evidence>
<dbReference type="InterPro" id="IPR018378">
    <property type="entry name" value="C-type_lectin_CS"/>
</dbReference>
<dbReference type="PRINTS" id="PR01504">
    <property type="entry name" value="PNCREATITSAP"/>
</dbReference>
<keyword evidence="2" id="KW-1015">Disulfide bond</keyword>
<dbReference type="PANTHER" id="PTHR45710:SF8">
    <property type="entry name" value="RERATING FAMILY MEMBER 4"/>
    <property type="match status" value="1"/>
</dbReference>
<feature type="non-terminal residue" evidence="4">
    <location>
        <position position="140"/>
    </location>
</feature>
<dbReference type="InterPro" id="IPR001304">
    <property type="entry name" value="C-type_lectin-like"/>
</dbReference>
<reference evidence="4" key="1">
    <citation type="submission" date="2019-10" db="EMBL/GenBank/DDBJ databases">
        <title>Bird 10,000 Genomes (B10K) Project - Family phase.</title>
        <authorList>
            <person name="Zhang G."/>
        </authorList>
    </citation>
    <scope>NUCLEOTIDE SEQUENCE</scope>
    <source>
        <strain evidence="4">B10K-DU-002-69</strain>
        <tissue evidence="4">Muscle</tissue>
    </source>
</reference>
<dbReference type="SUPFAM" id="SSF56436">
    <property type="entry name" value="C-type lectin-like"/>
    <property type="match status" value="1"/>
</dbReference>
<keyword evidence="5" id="KW-1185">Reference proteome</keyword>
<name>A0A851DU72_TODME</name>
<comment type="caution">
    <text evidence="4">The sequence shown here is derived from an EMBL/GenBank/DDBJ whole genome shotgun (WGS) entry which is preliminary data.</text>
</comment>
<dbReference type="PROSITE" id="PS50041">
    <property type="entry name" value="C_TYPE_LECTIN_2"/>
    <property type="match status" value="1"/>
</dbReference>
<comment type="subcellular location">
    <subcellularLocation>
        <location evidence="1">Cell membrane</location>
        <topology evidence="1">Single-pass type II membrane protein</topology>
    </subcellularLocation>
</comment>
<dbReference type="EMBL" id="WEIS01319905">
    <property type="protein sequence ID" value="NWI71773.1"/>
    <property type="molecule type" value="Genomic_DNA"/>
</dbReference>
<dbReference type="InterPro" id="IPR016187">
    <property type="entry name" value="CTDL_fold"/>
</dbReference>
<evidence type="ECO:0000313" key="5">
    <source>
        <dbReference type="Proteomes" id="UP000660247"/>
    </source>
</evidence>
<gene>
    <name evidence="4" type="primary">Reg4</name>
    <name evidence="4" type="ORF">TODMEX_R08755</name>
</gene>
<dbReference type="GO" id="GO:0005886">
    <property type="term" value="C:plasma membrane"/>
    <property type="evidence" value="ECO:0007669"/>
    <property type="project" value="UniProtKB-SubCell"/>
</dbReference>
<dbReference type="SMART" id="SM00034">
    <property type="entry name" value="CLECT"/>
    <property type="match status" value="1"/>
</dbReference>
<feature type="domain" description="C-type lectin" evidence="3">
    <location>
        <begin position="18"/>
        <end position="137"/>
    </location>
</feature>
<dbReference type="AlphaFoldDB" id="A0A851DU72"/>
<feature type="non-terminal residue" evidence="4">
    <location>
        <position position="1"/>
    </location>
</feature>
<dbReference type="OrthoDB" id="441660at2759"/>
<proteinExistence type="predicted"/>
<organism evidence="4 5">
    <name type="scientific">Todus mexicanus</name>
    <name type="common">Puerto Rican tody</name>
    <dbReference type="NCBI Taxonomy" id="135184"/>
    <lineage>
        <taxon>Eukaryota</taxon>
        <taxon>Metazoa</taxon>
        <taxon>Chordata</taxon>
        <taxon>Craniata</taxon>
        <taxon>Vertebrata</taxon>
        <taxon>Euteleostomi</taxon>
        <taxon>Archelosauria</taxon>
        <taxon>Archosauria</taxon>
        <taxon>Dinosauria</taxon>
        <taxon>Saurischia</taxon>
        <taxon>Theropoda</taxon>
        <taxon>Coelurosauria</taxon>
        <taxon>Aves</taxon>
        <taxon>Neognathae</taxon>
        <taxon>Neoaves</taxon>
        <taxon>Telluraves</taxon>
        <taxon>Coraciimorphae</taxon>
        <taxon>Coraciiformes</taxon>
        <taxon>Todidae</taxon>
        <taxon>Todus</taxon>
    </lineage>
</organism>
<evidence type="ECO:0000313" key="4">
    <source>
        <dbReference type="EMBL" id="NWI71773.1"/>
    </source>
</evidence>
<dbReference type="PROSITE" id="PS00615">
    <property type="entry name" value="C_TYPE_LECTIN_1"/>
    <property type="match status" value="1"/>
</dbReference>
<dbReference type="Pfam" id="PF00059">
    <property type="entry name" value="Lectin_C"/>
    <property type="match status" value="1"/>
</dbReference>
<dbReference type="Gene3D" id="3.10.100.10">
    <property type="entry name" value="Mannose-Binding Protein A, subunit A"/>
    <property type="match status" value="1"/>
</dbReference>
<sequence length="140" mass="15789">PSAGARYIDYCPQGWSYYKFSCFKYFSQPQSWDEAERQCQASHAGAHLAWVEEPQEAATLQKAISYYQRVQPVWLGLHYRDESQAWQWASGDKYSVSRSGLAGNGAHGGTCGVLTHLSGFALWSSANCNEQHHYICKFTP</sequence>
<protein>
    <submittedName>
        <fullName evidence="4">REG4 protein</fullName>
    </submittedName>
</protein>
<evidence type="ECO:0000259" key="3">
    <source>
        <dbReference type="PROSITE" id="PS50041"/>
    </source>
</evidence>
<accession>A0A851DU72</accession>
<dbReference type="InterPro" id="IPR016186">
    <property type="entry name" value="C-type_lectin-like/link_sf"/>
</dbReference>
<dbReference type="PANTHER" id="PTHR45710">
    <property type="entry name" value="C-TYPE LECTIN DOMAIN-CONTAINING PROTEIN 180"/>
    <property type="match status" value="1"/>
</dbReference>
<dbReference type="InterPro" id="IPR050828">
    <property type="entry name" value="C-type_lectin/matrix_domain"/>
</dbReference>